<evidence type="ECO:0000313" key="5">
    <source>
        <dbReference type="Proteomes" id="UP001596298"/>
    </source>
</evidence>
<dbReference type="EMBL" id="JBHSWH010000001">
    <property type="protein sequence ID" value="MFC6707643.1"/>
    <property type="molecule type" value="Genomic_DNA"/>
</dbReference>
<evidence type="ECO:0000259" key="3">
    <source>
        <dbReference type="Pfam" id="PF01557"/>
    </source>
</evidence>
<comment type="similarity">
    <text evidence="1">Belongs to the FAH family.</text>
</comment>
<keyword evidence="2" id="KW-0479">Metal-binding</keyword>
<dbReference type="Gene3D" id="3.90.850.10">
    <property type="entry name" value="Fumarylacetoacetase-like, C-terminal domain"/>
    <property type="match status" value="1"/>
</dbReference>
<organism evidence="4 5">
    <name type="scientific">Flexivirga alba</name>
    <dbReference type="NCBI Taxonomy" id="702742"/>
    <lineage>
        <taxon>Bacteria</taxon>
        <taxon>Bacillati</taxon>
        <taxon>Actinomycetota</taxon>
        <taxon>Actinomycetes</taxon>
        <taxon>Micrococcales</taxon>
        <taxon>Dermacoccaceae</taxon>
        <taxon>Flexivirga</taxon>
    </lineage>
</organism>
<name>A0ABW2ALF3_9MICO</name>
<dbReference type="PANTHER" id="PTHR42796:SF4">
    <property type="entry name" value="FUMARYLACETOACETATE HYDROLASE DOMAIN-CONTAINING PROTEIN 2A"/>
    <property type="match status" value="1"/>
</dbReference>
<proteinExistence type="inferred from homology"/>
<evidence type="ECO:0000256" key="1">
    <source>
        <dbReference type="ARBA" id="ARBA00010211"/>
    </source>
</evidence>
<dbReference type="InterPro" id="IPR036663">
    <property type="entry name" value="Fumarylacetoacetase_C_sf"/>
</dbReference>
<dbReference type="Pfam" id="PF01557">
    <property type="entry name" value="FAA_hydrolase"/>
    <property type="match status" value="1"/>
</dbReference>
<dbReference type="InterPro" id="IPR011234">
    <property type="entry name" value="Fumarylacetoacetase-like_C"/>
</dbReference>
<reference evidence="5" key="1">
    <citation type="journal article" date="2019" name="Int. J. Syst. Evol. Microbiol.">
        <title>The Global Catalogue of Microorganisms (GCM) 10K type strain sequencing project: providing services to taxonomists for standard genome sequencing and annotation.</title>
        <authorList>
            <consortium name="The Broad Institute Genomics Platform"/>
            <consortium name="The Broad Institute Genome Sequencing Center for Infectious Disease"/>
            <person name="Wu L."/>
            <person name="Ma J."/>
        </authorList>
    </citation>
    <scope>NUCLEOTIDE SEQUENCE [LARGE SCALE GENOMIC DNA]</scope>
    <source>
        <strain evidence="5">CCUG 58127</strain>
    </source>
</reference>
<feature type="domain" description="Fumarylacetoacetase-like C-terminal" evidence="3">
    <location>
        <begin position="74"/>
        <end position="279"/>
    </location>
</feature>
<dbReference type="InterPro" id="IPR051121">
    <property type="entry name" value="FAH"/>
</dbReference>
<dbReference type="RefSeq" id="WP_382404313.1">
    <property type="nucleotide sequence ID" value="NZ_JBHSWH010000001.1"/>
</dbReference>
<evidence type="ECO:0000313" key="4">
    <source>
        <dbReference type="EMBL" id="MFC6707643.1"/>
    </source>
</evidence>
<keyword evidence="5" id="KW-1185">Reference proteome</keyword>
<dbReference type="PANTHER" id="PTHR42796">
    <property type="entry name" value="FUMARYLACETOACETATE HYDROLASE DOMAIN-CONTAINING PROTEIN 2A-RELATED"/>
    <property type="match status" value="1"/>
</dbReference>
<keyword evidence="4" id="KW-0378">Hydrolase</keyword>
<comment type="caution">
    <text evidence="4">The sequence shown here is derived from an EMBL/GenBank/DDBJ whole genome shotgun (WGS) entry which is preliminary data.</text>
</comment>
<sequence>MRLLRVGDLGEERPAAFAPDGSVVDVSSVVPDYDHRTLERDSLARVAAAVAEGRLPVVDLAGTRVGPPVSRPGKVVCIGLNYRDHAAETGAAIPTEPIVFMKDPWTVVGPDDDIPIPRGSSKTDYEVELAIVIGRTARYLDGPEQAAEHIAGYAMANDVSERELQLERGGQWDKGKSCEGFNPLGPWLVTPDEFDPSNAPIRLQVNGSDRQVSNTDQLIFDVPTVVHYLSQVMVLHPGDVINTGTPGGVAMGQADPKPYLRDGDVVEAEMTGLGRMRQVFRQA</sequence>
<protein>
    <submittedName>
        <fullName evidence="4">Fumarylacetoacetate hydrolase family protein</fullName>
    </submittedName>
</protein>
<accession>A0ABW2ALF3</accession>
<evidence type="ECO:0000256" key="2">
    <source>
        <dbReference type="ARBA" id="ARBA00022723"/>
    </source>
</evidence>
<gene>
    <name evidence="4" type="ORF">ACFQDH_20975</name>
</gene>
<dbReference type="SUPFAM" id="SSF56529">
    <property type="entry name" value="FAH"/>
    <property type="match status" value="1"/>
</dbReference>
<dbReference type="GO" id="GO:0016787">
    <property type="term" value="F:hydrolase activity"/>
    <property type="evidence" value="ECO:0007669"/>
    <property type="project" value="UniProtKB-KW"/>
</dbReference>
<dbReference type="Proteomes" id="UP001596298">
    <property type="component" value="Unassembled WGS sequence"/>
</dbReference>